<accession>A0A127K6J7</accession>
<proteinExistence type="inferred from homology"/>
<dbReference type="STRING" id="1134435.AC731_011915"/>
<dbReference type="InterPro" id="IPR058982">
    <property type="entry name" value="Beta-barrel_AprE"/>
</dbReference>
<dbReference type="InterPro" id="IPR010129">
    <property type="entry name" value="T1SS_HlyD"/>
</dbReference>
<keyword evidence="10" id="KW-0175">Coiled coil</keyword>
<dbReference type="Gene3D" id="2.40.50.100">
    <property type="match status" value="1"/>
</dbReference>
<dbReference type="PROSITE" id="PS00543">
    <property type="entry name" value="HLYD_FAMILY"/>
    <property type="match status" value="1"/>
</dbReference>
<dbReference type="GO" id="GO:0009306">
    <property type="term" value="P:protein secretion"/>
    <property type="evidence" value="ECO:0007669"/>
    <property type="project" value="InterPro"/>
</dbReference>
<comment type="similarity">
    <text evidence="2 9">Belongs to the membrane fusion protein (MFP) (TC 8.A.1) family.</text>
</comment>
<evidence type="ECO:0000259" key="11">
    <source>
        <dbReference type="Pfam" id="PF25994"/>
    </source>
</evidence>
<dbReference type="EMBL" id="CP014646">
    <property type="protein sequence ID" value="AMO37585.1"/>
    <property type="molecule type" value="Genomic_DNA"/>
</dbReference>
<dbReference type="Pfam" id="PF26002">
    <property type="entry name" value="Beta-barrel_AprE"/>
    <property type="match status" value="1"/>
</dbReference>
<keyword evidence="5 9" id="KW-0997">Cell inner membrane</keyword>
<dbReference type="PANTHER" id="PTHR30386">
    <property type="entry name" value="MEMBRANE FUSION SUBUNIT OF EMRAB-TOLC MULTIDRUG EFFLUX PUMP"/>
    <property type="match status" value="1"/>
</dbReference>
<protein>
    <recommendedName>
        <fullName evidence="9">Membrane fusion protein (MFP) family protein</fullName>
    </recommendedName>
</protein>
<evidence type="ECO:0000256" key="8">
    <source>
        <dbReference type="ARBA" id="ARBA00023136"/>
    </source>
</evidence>
<feature type="transmembrane region" description="Helical" evidence="9">
    <location>
        <begin position="64"/>
        <end position="82"/>
    </location>
</feature>
<evidence type="ECO:0000256" key="5">
    <source>
        <dbReference type="ARBA" id="ARBA00022519"/>
    </source>
</evidence>
<dbReference type="InterPro" id="IPR006144">
    <property type="entry name" value="Secretion_HlyD_CS"/>
</dbReference>
<name>A0A127K6J7_9RHOO</name>
<keyword evidence="7 9" id="KW-1133">Transmembrane helix</keyword>
<dbReference type="InterPro" id="IPR050739">
    <property type="entry name" value="MFP"/>
</dbReference>
<dbReference type="Pfam" id="PF25994">
    <property type="entry name" value="HH_AprE"/>
    <property type="match status" value="1"/>
</dbReference>
<evidence type="ECO:0000256" key="9">
    <source>
        <dbReference type="RuleBase" id="RU365093"/>
    </source>
</evidence>
<keyword evidence="8 9" id="KW-0472">Membrane</keyword>
<sequence>MMGGIEERAFKRIGDLADRPSGFGTRVFGGLVSRLASIERDDSLDWSSDADWARLQQEPLRARALLRVAAVVVIVLLLWAAFAKVDEVTRGEAKVSPSRQLQIVQSVDGGVVENIAVREGQIVETGDLLLQVDPTRFMSSLLENRAEYLSLEAKRARLEALTQGTPFSPPPEVEQEAPDIVAHERRLYGSTRAEMEAQLSIARDQLRQREQELNEVRARNTQASRAFELAQQELTVTKPLASSGAVSEVELLRLERDVARLRGEREQSAAQISRVQSAITESTRKIQEIELNVRNQLRGELSETMSRLGSLSQGSRMLADRVKHAEIRSPVRGTVQRLLVNTVGGVVQPGKEVVEIVPLDDALILEARIKPSDIAFLRPGQQALVKFSAYDFAIYGGLEAEVEHISADTVIDDKGNAAYVVRVRTHASTLGENLPIIPGMMADVDILTGKKTILSYLLKPVLRAKANALTER</sequence>
<dbReference type="SUPFAM" id="SSF111369">
    <property type="entry name" value="HlyD-like secretion proteins"/>
    <property type="match status" value="1"/>
</dbReference>
<keyword evidence="3 9" id="KW-0813">Transport</keyword>
<feature type="domain" description="AprE-like beta-barrel" evidence="12">
    <location>
        <begin position="363"/>
        <end position="449"/>
    </location>
</feature>
<evidence type="ECO:0000256" key="1">
    <source>
        <dbReference type="ARBA" id="ARBA00004377"/>
    </source>
</evidence>
<dbReference type="Gene3D" id="1.10.287.470">
    <property type="entry name" value="Helix hairpin bin"/>
    <property type="match status" value="1"/>
</dbReference>
<evidence type="ECO:0000313" key="13">
    <source>
        <dbReference type="EMBL" id="AMO37585.1"/>
    </source>
</evidence>
<dbReference type="Proteomes" id="UP000036902">
    <property type="component" value="Chromosome"/>
</dbReference>
<evidence type="ECO:0000313" key="14">
    <source>
        <dbReference type="Proteomes" id="UP000036902"/>
    </source>
</evidence>
<dbReference type="Gene3D" id="2.40.30.170">
    <property type="match status" value="1"/>
</dbReference>
<keyword evidence="14" id="KW-1185">Reference proteome</keyword>
<evidence type="ECO:0000256" key="3">
    <source>
        <dbReference type="ARBA" id="ARBA00022448"/>
    </source>
</evidence>
<evidence type="ECO:0000256" key="4">
    <source>
        <dbReference type="ARBA" id="ARBA00022475"/>
    </source>
</evidence>
<gene>
    <name evidence="13" type="ORF">AC731_011915</name>
</gene>
<evidence type="ECO:0000256" key="7">
    <source>
        <dbReference type="ARBA" id="ARBA00022989"/>
    </source>
</evidence>
<dbReference type="GO" id="GO:0005886">
    <property type="term" value="C:plasma membrane"/>
    <property type="evidence" value="ECO:0007669"/>
    <property type="project" value="UniProtKB-SubCell"/>
</dbReference>
<evidence type="ECO:0000256" key="10">
    <source>
        <dbReference type="SAM" id="Coils"/>
    </source>
</evidence>
<dbReference type="NCBIfam" id="TIGR01843">
    <property type="entry name" value="type_I_hlyD"/>
    <property type="match status" value="1"/>
</dbReference>
<dbReference type="InterPro" id="IPR058781">
    <property type="entry name" value="HH_AprE-like"/>
</dbReference>
<dbReference type="AlphaFoldDB" id="A0A127K6J7"/>
<feature type="domain" description="AprE-like long alpha-helical hairpin" evidence="11">
    <location>
        <begin position="140"/>
        <end position="318"/>
    </location>
</feature>
<evidence type="ECO:0000256" key="6">
    <source>
        <dbReference type="ARBA" id="ARBA00022692"/>
    </source>
</evidence>
<reference evidence="14" key="1">
    <citation type="submission" date="2016-03" db="EMBL/GenBank/DDBJ databases">
        <authorList>
            <person name="Ma C."/>
            <person name="Zhou S."/>
            <person name="Yang G."/>
        </authorList>
    </citation>
    <scope>NUCLEOTIDE SEQUENCE [LARGE SCALE GENOMIC DNA]</scope>
    <source>
        <strain evidence="14">SgZ-1</strain>
    </source>
</reference>
<feature type="coiled-coil region" evidence="10">
    <location>
        <begin position="192"/>
        <end position="271"/>
    </location>
</feature>
<evidence type="ECO:0000259" key="12">
    <source>
        <dbReference type="Pfam" id="PF26002"/>
    </source>
</evidence>
<evidence type="ECO:0000256" key="2">
    <source>
        <dbReference type="ARBA" id="ARBA00009477"/>
    </source>
</evidence>
<dbReference type="KEGG" id="thu:AC731_011915"/>
<keyword evidence="6 9" id="KW-0812">Transmembrane</keyword>
<dbReference type="PRINTS" id="PR01490">
    <property type="entry name" value="RTXTOXIND"/>
</dbReference>
<comment type="subcellular location">
    <subcellularLocation>
        <location evidence="1 9">Cell inner membrane</location>
        <topology evidence="1 9">Single-pass membrane protein</topology>
    </subcellularLocation>
</comment>
<dbReference type="PANTHER" id="PTHR30386:SF26">
    <property type="entry name" value="TRANSPORT PROTEIN COMB"/>
    <property type="match status" value="1"/>
</dbReference>
<keyword evidence="4 9" id="KW-1003">Cell membrane</keyword>
<organism evidence="13 14">
    <name type="scientific">Thauera humireducens</name>
    <dbReference type="NCBI Taxonomy" id="1134435"/>
    <lineage>
        <taxon>Bacteria</taxon>
        <taxon>Pseudomonadati</taxon>
        <taxon>Pseudomonadota</taxon>
        <taxon>Betaproteobacteria</taxon>
        <taxon>Rhodocyclales</taxon>
        <taxon>Zoogloeaceae</taxon>
        <taxon>Thauera</taxon>
    </lineage>
</organism>